<gene>
    <name evidence="1" type="ORF">FHS34_005503</name>
</gene>
<evidence type="ECO:0000313" key="2">
    <source>
        <dbReference type="Proteomes" id="UP000585836"/>
    </source>
</evidence>
<protein>
    <submittedName>
        <fullName evidence="1">Uncharacterized protein</fullName>
    </submittedName>
</protein>
<dbReference type="EMBL" id="JACHJK010000010">
    <property type="protein sequence ID" value="MBB5930012.1"/>
    <property type="molecule type" value="Genomic_DNA"/>
</dbReference>
<accession>A0A7W9PZD2</accession>
<evidence type="ECO:0000313" key="1">
    <source>
        <dbReference type="EMBL" id="MBB5930012.1"/>
    </source>
</evidence>
<dbReference type="AlphaFoldDB" id="A0A7W9PZD2"/>
<dbReference type="Proteomes" id="UP000585836">
    <property type="component" value="Unassembled WGS sequence"/>
</dbReference>
<reference evidence="1 2" key="1">
    <citation type="submission" date="2020-08" db="EMBL/GenBank/DDBJ databases">
        <title>Genomic Encyclopedia of Type Strains, Phase III (KMG-III): the genomes of soil and plant-associated and newly described type strains.</title>
        <authorList>
            <person name="Whitman W."/>
        </authorList>
    </citation>
    <scope>NUCLEOTIDE SEQUENCE [LARGE SCALE GENOMIC DNA]</scope>
    <source>
        <strain evidence="1 2">CECT 3313</strain>
    </source>
</reference>
<sequence>MLDQYHSLYLAEAPPTALAASVLRSRPFELPTGDRTIPCPAVWQRSLSCLRTRCDLILVSLVSGAHLAAVCQDAAFLEDEGRPRLRGGPRAGR</sequence>
<keyword evidence="2" id="KW-1185">Reference proteome</keyword>
<organism evidence="1 2">
    <name type="scientific">Streptomyces echinatus</name>
    <dbReference type="NCBI Taxonomy" id="67293"/>
    <lineage>
        <taxon>Bacteria</taxon>
        <taxon>Bacillati</taxon>
        <taxon>Actinomycetota</taxon>
        <taxon>Actinomycetes</taxon>
        <taxon>Kitasatosporales</taxon>
        <taxon>Streptomycetaceae</taxon>
        <taxon>Streptomyces</taxon>
    </lineage>
</organism>
<name>A0A7W9PZD2_9ACTN</name>
<proteinExistence type="predicted"/>
<dbReference type="RefSeq" id="WP_225817613.1">
    <property type="nucleotide sequence ID" value="NZ_JACHJK010000010.1"/>
</dbReference>
<comment type="caution">
    <text evidence="1">The sequence shown here is derived from an EMBL/GenBank/DDBJ whole genome shotgun (WGS) entry which is preliminary data.</text>
</comment>